<dbReference type="InterPro" id="IPR018253">
    <property type="entry name" value="DnaJ_domain_CS"/>
</dbReference>
<feature type="zinc finger region" description="CR-type" evidence="12">
    <location>
        <begin position="143"/>
        <end position="225"/>
    </location>
</feature>
<dbReference type="PROSITE" id="PS50076">
    <property type="entry name" value="DNAJ_2"/>
    <property type="match status" value="1"/>
</dbReference>
<comment type="caution">
    <text evidence="15">The sequence shown here is derived from an EMBL/GenBank/DDBJ whole genome shotgun (WGS) entry which is preliminary data.</text>
</comment>
<dbReference type="Gene3D" id="1.10.287.110">
    <property type="entry name" value="DnaJ domain"/>
    <property type="match status" value="1"/>
</dbReference>
<gene>
    <name evidence="11" type="primary">dnaJ</name>
    <name evidence="15" type="ORF">EDD41_0276</name>
</gene>
<dbReference type="HAMAP" id="MF_01152">
    <property type="entry name" value="DnaJ"/>
    <property type="match status" value="1"/>
</dbReference>
<dbReference type="CDD" id="cd10747">
    <property type="entry name" value="DnaJ_C"/>
    <property type="match status" value="1"/>
</dbReference>
<feature type="domain" description="CR-type" evidence="14">
    <location>
        <begin position="143"/>
        <end position="225"/>
    </location>
</feature>
<keyword evidence="1 11" id="KW-0963">Cytoplasm</keyword>
<feature type="binding site" evidence="11">
    <location>
        <position position="216"/>
    </location>
    <ligand>
        <name>Zn(2+)</name>
        <dbReference type="ChEBI" id="CHEBI:29105"/>
        <label>1</label>
    </ligand>
</feature>
<dbReference type="GO" id="GO:0006260">
    <property type="term" value="P:DNA replication"/>
    <property type="evidence" value="ECO:0007669"/>
    <property type="project" value="UniProtKB-KW"/>
</dbReference>
<feature type="repeat" description="CXXCXGXG motif" evidence="11">
    <location>
        <begin position="199"/>
        <end position="206"/>
    </location>
</feature>
<comment type="domain">
    <text evidence="11">The J domain is necessary and sufficient to stimulate DnaK ATPase activity. Zinc center 1 plays an important role in the autonomous, DnaK-independent chaperone activity of DnaJ. Zinc center 2 is essential for interaction with DnaK and for DnaJ activity.</text>
</comment>
<evidence type="ECO:0000256" key="11">
    <source>
        <dbReference type="HAMAP-Rule" id="MF_01152"/>
    </source>
</evidence>
<dbReference type="Pfam" id="PF00684">
    <property type="entry name" value="DnaJ_CXXCXGXG"/>
    <property type="match status" value="1"/>
</dbReference>
<keyword evidence="8 11" id="KW-0143">Chaperone</keyword>
<keyword evidence="3 11" id="KW-0479">Metal-binding</keyword>
<evidence type="ECO:0000256" key="5">
    <source>
        <dbReference type="ARBA" id="ARBA00022771"/>
    </source>
</evidence>
<dbReference type="SUPFAM" id="SSF49493">
    <property type="entry name" value="HSP40/DnaJ peptide-binding domain"/>
    <property type="match status" value="2"/>
</dbReference>
<dbReference type="InterPro" id="IPR008971">
    <property type="entry name" value="HSP40/DnaJ_pept-bd"/>
</dbReference>
<dbReference type="SUPFAM" id="SSF46565">
    <property type="entry name" value="Chaperone J-domain"/>
    <property type="match status" value="1"/>
</dbReference>
<accession>A0A3N1ZQG8</accession>
<dbReference type="GO" id="GO:0009408">
    <property type="term" value="P:response to heat"/>
    <property type="evidence" value="ECO:0007669"/>
    <property type="project" value="InterPro"/>
</dbReference>
<dbReference type="EMBL" id="RKHG01000001">
    <property type="protein sequence ID" value="ROR53150.1"/>
    <property type="molecule type" value="Genomic_DNA"/>
</dbReference>
<dbReference type="GO" id="GO:0008270">
    <property type="term" value="F:zinc ion binding"/>
    <property type="evidence" value="ECO:0007669"/>
    <property type="project" value="UniProtKB-UniRule"/>
</dbReference>
<dbReference type="SMART" id="SM00271">
    <property type="entry name" value="DnaJ"/>
    <property type="match status" value="1"/>
</dbReference>
<protein>
    <recommendedName>
        <fullName evidence="10 11">Chaperone protein DnaJ</fullName>
    </recommendedName>
</protein>
<dbReference type="FunFam" id="2.10.230.10:FF:000002">
    <property type="entry name" value="Molecular chaperone DnaJ"/>
    <property type="match status" value="1"/>
</dbReference>
<evidence type="ECO:0000256" key="1">
    <source>
        <dbReference type="ARBA" id="ARBA00022490"/>
    </source>
</evidence>
<feature type="repeat" description="CXXCXGXG motif" evidence="11">
    <location>
        <begin position="213"/>
        <end position="220"/>
    </location>
</feature>
<keyword evidence="2 11" id="KW-0235">DNA replication</keyword>
<comment type="function">
    <text evidence="11">Participates actively in the response to hyperosmotic and heat shock by preventing the aggregation of stress-denatured proteins and by disaggregating proteins, also in an autonomous, DnaK-independent fashion. Unfolded proteins bind initially to DnaJ; upon interaction with the DnaJ-bound protein, DnaK hydrolyzes its bound ATP, resulting in the formation of a stable complex. GrpE releases ADP from DnaK; ATP binding to DnaK triggers the release of the substrate protein, thus completing the reaction cycle. Several rounds of ATP-dependent interactions between DnaJ, DnaK and GrpE are required for fully efficient folding. Also involved, together with DnaK and GrpE, in the DNA replication of plasmids through activation of initiation proteins.</text>
</comment>
<feature type="binding site" evidence="11">
    <location>
        <position position="173"/>
    </location>
    <ligand>
        <name>Zn(2+)</name>
        <dbReference type="ChEBI" id="CHEBI:29105"/>
        <label>2</label>
    </ligand>
</feature>
<dbReference type="PROSITE" id="PS00636">
    <property type="entry name" value="DNAJ_1"/>
    <property type="match status" value="1"/>
</dbReference>
<dbReference type="PANTHER" id="PTHR43096">
    <property type="entry name" value="DNAJ HOMOLOG 1, MITOCHONDRIAL-RELATED"/>
    <property type="match status" value="1"/>
</dbReference>
<dbReference type="InterPro" id="IPR036410">
    <property type="entry name" value="HSP_DnaJ_Cys-rich_dom_sf"/>
</dbReference>
<comment type="similarity">
    <text evidence="9 11">Belongs to the DnaJ family.</text>
</comment>
<feature type="binding site" evidence="11">
    <location>
        <position position="202"/>
    </location>
    <ligand>
        <name>Zn(2+)</name>
        <dbReference type="ChEBI" id="CHEBI:29105"/>
        <label>2</label>
    </ligand>
</feature>
<evidence type="ECO:0000256" key="9">
    <source>
        <dbReference type="ARBA" id="ARBA00061004"/>
    </source>
</evidence>
<proteinExistence type="inferred from homology"/>
<evidence type="ECO:0000256" key="3">
    <source>
        <dbReference type="ARBA" id="ARBA00022723"/>
    </source>
</evidence>
<reference evidence="15 16" key="1">
    <citation type="submission" date="2018-11" db="EMBL/GenBank/DDBJ databases">
        <title>Sequencing the genomes of 1000 actinobacteria strains.</title>
        <authorList>
            <person name="Klenk H.-P."/>
        </authorList>
    </citation>
    <scope>NUCLEOTIDE SEQUENCE [LARGE SCALE GENOMIC DNA]</scope>
    <source>
        <strain evidence="15 16">DSM 10546</strain>
    </source>
</reference>
<dbReference type="PRINTS" id="PR00625">
    <property type="entry name" value="JDOMAIN"/>
</dbReference>
<comment type="cofactor">
    <cofactor evidence="11">
        <name>Zn(2+)</name>
        <dbReference type="ChEBI" id="CHEBI:29105"/>
    </cofactor>
    <text evidence="11">Binds 2 Zn(2+) ions per monomer.</text>
</comment>
<dbReference type="Proteomes" id="UP000275749">
    <property type="component" value="Unassembled WGS sequence"/>
</dbReference>
<dbReference type="InterPro" id="IPR002939">
    <property type="entry name" value="DnaJ_C"/>
</dbReference>
<dbReference type="GO" id="GO:0031072">
    <property type="term" value="F:heat shock protein binding"/>
    <property type="evidence" value="ECO:0007669"/>
    <property type="project" value="InterPro"/>
</dbReference>
<dbReference type="Pfam" id="PF00226">
    <property type="entry name" value="DnaJ"/>
    <property type="match status" value="1"/>
</dbReference>
<dbReference type="InterPro" id="IPR036869">
    <property type="entry name" value="J_dom_sf"/>
</dbReference>
<dbReference type="CDD" id="cd10719">
    <property type="entry name" value="DnaJ_zf"/>
    <property type="match status" value="1"/>
</dbReference>
<dbReference type="InterPro" id="IPR012724">
    <property type="entry name" value="DnaJ"/>
</dbReference>
<dbReference type="Gene3D" id="2.10.230.10">
    <property type="entry name" value="Heat shock protein DnaJ, cysteine-rich domain"/>
    <property type="match status" value="1"/>
</dbReference>
<feature type="binding site" evidence="11">
    <location>
        <position position="213"/>
    </location>
    <ligand>
        <name>Zn(2+)</name>
        <dbReference type="ChEBI" id="CHEBI:29105"/>
        <label>1</label>
    </ligand>
</feature>
<dbReference type="InterPro" id="IPR001623">
    <property type="entry name" value="DnaJ_domain"/>
</dbReference>
<evidence type="ECO:0000256" key="4">
    <source>
        <dbReference type="ARBA" id="ARBA00022737"/>
    </source>
</evidence>
<evidence type="ECO:0000259" key="14">
    <source>
        <dbReference type="PROSITE" id="PS51188"/>
    </source>
</evidence>
<keyword evidence="7 11" id="KW-0346">Stress response</keyword>
<evidence type="ECO:0000313" key="16">
    <source>
        <dbReference type="Proteomes" id="UP000275749"/>
    </source>
</evidence>
<evidence type="ECO:0000256" key="8">
    <source>
        <dbReference type="ARBA" id="ARBA00023186"/>
    </source>
</evidence>
<feature type="binding site" evidence="11">
    <location>
        <position position="199"/>
    </location>
    <ligand>
        <name>Zn(2+)</name>
        <dbReference type="ChEBI" id="CHEBI:29105"/>
        <label>2</label>
    </ligand>
</feature>
<dbReference type="FunFam" id="2.60.260.20:FF:000013">
    <property type="entry name" value="DnaJ subfamily B member 11"/>
    <property type="match status" value="1"/>
</dbReference>
<feature type="repeat" description="CXXCXGXG motif" evidence="11">
    <location>
        <begin position="173"/>
        <end position="180"/>
    </location>
</feature>
<organism evidence="15 16">
    <name type="scientific">Luteococcus japonicus</name>
    <dbReference type="NCBI Taxonomy" id="33984"/>
    <lineage>
        <taxon>Bacteria</taxon>
        <taxon>Bacillati</taxon>
        <taxon>Actinomycetota</taxon>
        <taxon>Actinomycetes</taxon>
        <taxon>Propionibacteriales</taxon>
        <taxon>Propionibacteriaceae</taxon>
        <taxon>Luteococcus</taxon>
    </lineage>
</organism>
<dbReference type="NCBIfam" id="NF008035">
    <property type="entry name" value="PRK10767.1"/>
    <property type="match status" value="1"/>
</dbReference>
<comment type="subcellular location">
    <subcellularLocation>
        <location evidence="11">Cytoplasm</location>
    </subcellularLocation>
</comment>
<dbReference type="PANTHER" id="PTHR43096:SF48">
    <property type="entry name" value="CHAPERONE PROTEIN DNAJ"/>
    <property type="match status" value="1"/>
</dbReference>
<dbReference type="GO" id="GO:0042026">
    <property type="term" value="P:protein refolding"/>
    <property type="evidence" value="ECO:0007669"/>
    <property type="project" value="TreeGrafter"/>
</dbReference>
<dbReference type="CDD" id="cd06257">
    <property type="entry name" value="DnaJ"/>
    <property type="match status" value="1"/>
</dbReference>
<keyword evidence="6 11" id="KW-0862">Zinc</keyword>
<dbReference type="GO" id="GO:0005737">
    <property type="term" value="C:cytoplasm"/>
    <property type="evidence" value="ECO:0007669"/>
    <property type="project" value="UniProtKB-SubCell"/>
</dbReference>
<feature type="binding site" evidence="11">
    <location>
        <position position="159"/>
    </location>
    <ligand>
        <name>Zn(2+)</name>
        <dbReference type="ChEBI" id="CHEBI:29105"/>
        <label>1</label>
    </ligand>
</feature>
<evidence type="ECO:0000256" key="6">
    <source>
        <dbReference type="ARBA" id="ARBA00022833"/>
    </source>
</evidence>
<feature type="binding site" evidence="11">
    <location>
        <position position="176"/>
    </location>
    <ligand>
        <name>Zn(2+)</name>
        <dbReference type="ChEBI" id="CHEBI:29105"/>
        <label>2</label>
    </ligand>
</feature>
<feature type="binding site" evidence="11">
    <location>
        <position position="156"/>
    </location>
    <ligand>
        <name>Zn(2+)</name>
        <dbReference type="ChEBI" id="CHEBI:29105"/>
        <label>1</label>
    </ligand>
</feature>
<dbReference type="Gene3D" id="2.60.260.20">
    <property type="entry name" value="Urease metallochaperone UreE, N-terminal domain"/>
    <property type="match status" value="2"/>
</dbReference>
<feature type="repeat" description="CXXCXGXG motif" evidence="11">
    <location>
        <begin position="156"/>
        <end position="163"/>
    </location>
</feature>
<evidence type="ECO:0000256" key="7">
    <source>
        <dbReference type="ARBA" id="ARBA00023016"/>
    </source>
</evidence>
<evidence type="ECO:0000256" key="12">
    <source>
        <dbReference type="PROSITE-ProRule" id="PRU00546"/>
    </source>
</evidence>
<dbReference type="AlphaFoldDB" id="A0A3N1ZQG8"/>
<comment type="subunit">
    <text evidence="11">Homodimer.</text>
</comment>
<dbReference type="Pfam" id="PF01556">
    <property type="entry name" value="DnaJ_C"/>
    <property type="match status" value="1"/>
</dbReference>
<dbReference type="InterPro" id="IPR001305">
    <property type="entry name" value="HSP_DnaJ_Cys-rich_dom"/>
</dbReference>
<evidence type="ECO:0000256" key="2">
    <source>
        <dbReference type="ARBA" id="ARBA00022705"/>
    </source>
</evidence>
<dbReference type="GO" id="GO:0051082">
    <property type="term" value="F:unfolded protein binding"/>
    <property type="evidence" value="ECO:0007669"/>
    <property type="project" value="UniProtKB-UniRule"/>
</dbReference>
<dbReference type="SUPFAM" id="SSF57938">
    <property type="entry name" value="DnaJ/Hsp40 cysteine-rich domain"/>
    <property type="match status" value="1"/>
</dbReference>
<evidence type="ECO:0000256" key="10">
    <source>
        <dbReference type="ARBA" id="ARBA00067609"/>
    </source>
</evidence>
<evidence type="ECO:0000259" key="13">
    <source>
        <dbReference type="PROSITE" id="PS50076"/>
    </source>
</evidence>
<feature type="domain" description="J" evidence="13">
    <location>
        <begin position="9"/>
        <end position="73"/>
    </location>
</feature>
<keyword evidence="5 11" id="KW-0863">Zinc-finger</keyword>
<keyword evidence="4 11" id="KW-0677">Repeat</keyword>
<sequence length="400" mass="42573">MTFTPMSSDYYEILGVDRDASPEQIKKAYRRMAMKMHPDVSNEPDADEKFKQVQEAYEVLSDPQKKSIFDRGGDPMGGGFGGMGGAGGFGGFPGGGFGGGFDFTNLVDAMFGQQAQRGPRSRVRRGQDALVRQSLSLAEAAFGVTKPLNVETAVVCPKCTGTGANEGSEPVTCGTCNGNGEITQIQRSFLGDIRTSQPCPNCRGYGNVIPHPCGECSGEGRVRSSRTLNVKIPAGVSTGNRIHLEGQGEVGPGGGPAGDLYVELVVQNHEVFKREGDNLEMVLRIPMTAAALGTSLTVDTLENEREDSVAEDRTLEVEIPAGTQSGTRVAVPGRGIPRLRGNGRGELGITFVVQTPTRVDAHQRELLKQLAEARGETTVTAQVHKGKQGVFDRLKEAFGG</sequence>
<dbReference type="PROSITE" id="PS51188">
    <property type="entry name" value="ZF_CR"/>
    <property type="match status" value="1"/>
</dbReference>
<evidence type="ECO:0000313" key="15">
    <source>
        <dbReference type="EMBL" id="ROR53150.1"/>
    </source>
</evidence>
<dbReference type="GO" id="GO:0005524">
    <property type="term" value="F:ATP binding"/>
    <property type="evidence" value="ECO:0007669"/>
    <property type="project" value="InterPro"/>
</dbReference>
<name>A0A3N1ZQG8_9ACTN</name>